<dbReference type="RefSeq" id="WP_273173217.1">
    <property type="nucleotide sequence ID" value="NZ_JAAXZR010000016.1"/>
</dbReference>
<dbReference type="AlphaFoldDB" id="A0A971CYN5"/>
<dbReference type="Proteomes" id="UP000767327">
    <property type="component" value="Unassembled WGS sequence"/>
</dbReference>
<comment type="caution">
    <text evidence="1">The sequence shown here is derived from an EMBL/GenBank/DDBJ whole genome shotgun (WGS) entry which is preliminary data.</text>
</comment>
<reference evidence="1" key="2">
    <citation type="submission" date="2020-01" db="EMBL/GenBank/DDBJ databases">
        <authorList>
            <person name="Campanaro S."/>
        </authorList>
    </citation>
    <scope>NUCLEOTIDE SEQUENCE</scope>
    <source>
        <strain evidence="1">AS01afH2WH_6</strain>
    </source>
</reference>
<reference evidence="1" key="1">
    <citation type="journal article" date="2020" name="Biotechnol. Biofuels">
        <title>New insights from the biogas microbiome by comprehensive genome-resolved metagenomics of nearly 1600 species originating from multiple anaerobic digesters.</title>
        <authorList>
            <person name="Campanaro S."/>
            <person name="Treu L."/>
            <person name="Rodriguez-R L.M."/>
            <person name="Kovalovszki A."/>
            <person name="Ziels R.M."/>
            <person name="Maus I."/>
            <person name="Zhu X."/>
            <person name="Kougias P.G."/>
            <person name="Basile A."/>
            <person name="Luo G."/>
            <person name="Schluter A."/>
            <person name="Konstantinidis K.T."/>
            <person name="Angelidaki I."/>
        </authorList>
    </citation>
    <scope>NUCLEOTIDE SEQUENCE</scope>
    <source>
        <strain evidence="1">AS01afH2WH_6</strain>
    </source>
</reference>
<organism evidence="1 2">
    <name type="scientific">Bifidobacterium crudilactis</name>
    <dbReference type="NCBI Taxonomy" id="327277"/>
    <lineage>
        <taxon>Bacteria</taxon>
        <taxon>Bacillati</taxon>
        <taxon>Actinomycetota</taxon>
        <taxon>Actinomycetes</taxon>
        <taxon>Bifidobacteriales</taxon>
        <taxon>Bifidobacteriaceae</taxon>
        <taxon>Bifidobacterium</taxon>
    </lineage>
</organism>
<gene>
    <name evidence="1" type="ORF">GXW98_03865</name>
</gene>
<accession>A0A971CYN5</accession>
<evidence type="ECO:0000313" key="1">
    <source>
        <dbReference type="EMBL" id="NLT79408.1"/>
    </source>
</evidence>
<dbReference type="EMBL" id="JAAXZR010000016">
    <property type="protein sequence ID" value="NLT79408.1"/>
    <property type="molecule type" value="Genomic_DNA"/>
</dbReference>
<protein>
    <recommendedName>
        <fullName evidence="3">ParB/Sulfiredoxin domain-containing protein</fullName>
    </recommendedName>
</protein>
<evidence type="ECO:0008006" key="3">
    <source>
        <dbReference type="Google" id="ProtNLM"/>
    </source>
</evidence>
<proteinExistence type="predicted"/>
<evidence type="ECO:0000313" key="2">
    <source>
        <dbReference type="Proteomes" id="UP000767327"/>
    </source>
</evidence>
<sequence length="133" mass="14751">MGKTKEDKGTVVLWKSAPQEHDYPAAESYLSLIASDEEVDTVVQAMRQSKKLQHFKAKDILRAARLPLLGTDNPHVSTDLAKIRHGDEISPILLVRGSITTSRALQIADGYHRVCACYHNDENTDIPCVLVTL</sequence>
<name>A0A971CYN5_9BIFI</name>